<dbReference type="InterPro" id="IPR036388">
    <property type="entry name" value="WH-like_DNA-bd_sf"/>
</dbReference>
<dbReference type="Proteomes" id="UP000450000">
    <property type="component" value="Unassembled WGS sequence"/>
</dbReference>
<protein>
    <submittedName>
        <fullName evidence="1">DUF742 domain-containing protein</fullName>
    </submittedName>
</protein>
<dbReference type="SUPFAM" id="SSF46785">
    <property type="entry name" value="Winged helix' DNA-binding domain"/>
    <property type="match status" value="1"/>
</dbReference>
<dbReference type="InterPro" id="IPR007995">
    <property type="entry name" value="DUF742"/>
</dbReference>
<comment type="caution">
    <text evidence="1">The sequence shown here is derived from an EMBL/GenBank/DDBJ whole genome shotgun (WGS) entry which is preliminary data.</text>
</comment>
<dbReference type="EMBL" id="WBOF01000003">
    <property type="protein sequence ID" value="MQS16926.1"/>
    <property type="molecule type" value="Genomic_DNA"/>
</dbReference>
<evidence type="ECO:0000313" key="1">
    <source>
        <dbReference type="EMBL" id="MQS16926.1"/>
    </source>
</evidence>
<dbReference type="InterPro" id="IPR036390">
    <property type="entry name" value="WH_DNA-bd_sf"/>
</dbReference>
<keyword evidence="2" id="KW-1185">Reference proteome</keyword>
<dbReference type="Gene3D" id="1.10.10.10">
    <property type="entry name" value="Winged helix-like DNA-binding domain superfamily/Winged helix DNA-binding domain"/>
    <property type="match status" value="1"/>
</dbReference>
<dbReference type="PANTHER" id="PTHR36221:SF1">
    <property type="entry name" value="DUF742 DOMAIN-CONTAINING PROTEIN"/>
    <property type="match status" value="1"/>
</dbReference>
<dbReference type="AlphaFoldDB" id="A0A6N7KZ04"/>
<dbReference type="OrthoDB" id="3390328at2"/>
<sequence length="122" mass="12959">MTEPPGRGGWADESEPERLYVITRGRSGPGGQTPFDLVTLIVARAEPAPTMQPEHAAILRLCGSPLSVAEISAYLRLPTSVVTVLLADLLADGLIEARAAVPPADFPDRALLEAVIHGLQRL</sequence>
<organism evidence="1 2">
    <name type="scientific">Streptomyces kaniharaensis</name>
    <dbReference type="NCBI Taxonomy" id="212423"/>
    <lineage>
        <taxon>Bacteria</taxon>
        <taxon>Bacillati</taxon>
        <taxon>Actinomycetota</taxon>
        <taxon>Actinomycetes</taxon>
        <taxon>Kitasatosporales</taxon>
        <taxon>Streptomycetaceae</taxon>
        <taxon>Streptomyces</taxon>
    </lineage>
</organism>
<reference evidence="1 2" key="1">
    <citation type="submission" date="2019-09" db="EMBL/GenBank/DDBJ databases">
        <title>Genome Sequences of Streptomyces kaniharaensis ATCC 21070.</title>
        <authorList>
            <person name="Zhu W."/>
            <person name="De Crecy-Lagard V."/>
            <person name="Richards N.G."/>
        </authorList>
    </citation>
    <scope>NUCLEOTIDE SEQUENCE [LARGE SCALE GENOMIC DNA]</scope>
    <source>
        <strain evidence="1 2">SF-557</strain>
    </source>
</reference>
<dbReference type="PANTHER" id="PTHR36221">
    <property type="entry name" value="DUF742 DOMAIN-CONTAINING PROTEIN"/>
    <property type="match status" value="1"/>
</dbReference>
<accession>A0A6N7KZ04</accession>
<name>A0A6N7KZ04_9ACTN</name>
<proteinExistence type="predicted"/>
<dbReference type="Pfam" id="PF05331">
    <property type="entry name" value="DUF742"/>
    <property type="match status" value="1"/>
</dbReference>
<evidence type="ECO:0000313" key="2">
    <source>
        <dbReference type="Proteomes" id="UP000450000"/>
    </source>
</evidence>
<gene>
    <name evidence="1" type="ORF">F7Q99_33245</name>
</gene>
<dbReference type="RefSeq" id="WP_153468660.1">
    <property type="nucleotide sequence ID" value="NZ_WBOF01000003.1"/>
</dbReference>